<evidence type="ECO:0000313" key="1">
    <source>
        <dbReference type="EMBL" id="KAH7903876.1"/>
    </source>
</evidence>
<comment type="caution">
    <text evidence="1">The sequence shown here is derived from an EMBL/GenBank/DDBJ whole genome shotgun (WGS) entry which is preliminary data.</text>
</comment>
<protein>
    <submittedName>
        <fullName evidence="1">Uncharacterized protein</fullName>
    </submittedName>
</protein>
<dbReference type="EMBL" id="MU268715">
    <property type="protein sequence ID" value="KAH7903876.1"/>
    <property type="molecule type" value="Genomic_DNA"/>
</dbReference>
<reference evidence="1" key="1">
    <citation type="journal article" date="2021" name="New Phytol.">
        <title>Evolutionary innovations through gain and loss of genes in the ectomycorrhizal Boletales.</title>
        <authorList>
            <person name="Wu G."/>
            <person name="Miyauchi S."/>
            <person name="Morin E."/>
            <person name="Kuo A."/>
            <person name="Drula E."/>
            <person name="Varga T."/>
            <person name="Kohler A."/>
            <person name="Feng B."/>
            <person name="Cao Y."/>
            <person name="Lipzen A."/>
            <person name="Daum C."/>
            <person name="Hundley H."/>
            <person name="Pangilinan J."/>
            <person name="Johnson J."/>
            <person name="Barry K."/>
            <person name="LaButti K."/>
            <person name="Ng V."/>
            <person name="Ahrendt S."/>
            <person name="Min B."/>
            <person name="Choi I.G."/>
            <person name="Park H."/>
            <person name="Plett J.M."/>
            <person name="Magnuson J."/>
            <person name="Spatafora J.W."/>
            <person name="Nagy L.G."/>
            <person name="Henrissat B."/>
            <person name="Grigoriev I.V."/>
            <person name="Yang Z.L."/>
            <person name="Xu J."/>
            <person name="Martin F.M."/>
        </authorList>
    </citation>
    <scope>NUCLEOTIDE SEQUENCE</scope>
    <source>
        <strain evidence="1">ATCC 28755</strain>
    </source>
</reference>
<dbReference type="Proteomes" id="UP000790377">
    <property type="component" value="Unassembled WGS sequence"/>
</dbReference>
<gene>
    <name evidence="1" type="ORF">BJ138DRAFT_1119967</name>
</gene>
<proteinExistence type="predicted"/>
<sequence>MAWNSELRLPELAFKLANSYTTPQTSAYARRTRIRRAHCQSIQRRGKKYGPPAFGMSWSAATYKNAPMFSPFTYHHPTSKRGPYKRMMDDGRLTWINTNAALLWTMGEISADSVEGNQLDYGRIPTNIAPSFEPFVPQAHPSRYNSPPDSRQMNESYGVPLASQAQSMPPIPPAGPSETSYFSPYDCHPPPQSLLGRPLVPSQVPPHLLSPPSSIVPQNMPQPYQSRQETFPPPLPDASRSPSNRPTTYFVYKCEWVSIDGQFCDMHFASDQNSIFRHLEERHQVSRVGTSLCRWGSCRVPYALRHDTIARHVMRHVDIRWACSSCPFTATRRDNVKKHVDGNKTRCPGAHVKEVRGPNGLILDVSPFAKGQ</sequence>
<evidence type="ECO:0000313" key="2">
    <source>
        <dbReference type="Proteomes" id="UP000790377"/>
    </source>
</evidence>
<name>A0ACB7ZRV9_9AGAM</name>
<accession>A0ACB7ZRV9</accession>
<keyword evidence="2" id="KW-1185">Reference proteome</keyword>
<organism evidence="1 2">
    <name type="scientific">Hygrophoropsis aurantiaca</name>
    <dbReference type="NCBI Taxonomy" id="72124"/>
    <lineage>
        <taxon>Eukaryota</taxon>
        <taxon>Fungi</taxon>
        <taxon>Dikarya</taxon>
        <taxon>Basidiomycota</taxon>
        <taxon>Agaricomycotina</taxon>
        <taxon>Agaricomycetes</taxon>
        <taxon>Agaricomycetidae</taxon>
        <taxon>Boletales</taxon>
        <taxon>Coniophorineae</taxon>
        <taxon>Hygrophoropsidaceae</taxon>
        <taxon>Hygrophoropsis</taxon>
    </lineage>
</organism>